<evidence type="ECO:0000313" key="8">
    <source>
        <dbReference type="Proteomes" id="UP001216390"/>
    </source>
</evidence>
<dbReference type="PROSITE" id="PS51192">
    <property type="entry name" value="HELICASE_ATP_BIND_1"/>
    <property type="match status" value="1"/>
</dbReference>
<keyword evidence="4" id="KW-0067">ATP-binding</keyword>
<dbReference type="Pfam" id="PF00271">
    <property type="entry name" value="Helicase_C"/>
    <property type="match status" value="1"/>
</dbReference>
<dbReference type="RefSeq" id="WP_272737586.1">
    <property type="nucleotide sequence ID" value="NZ_CP116942.1"/>
</dbReference>
<sequence>MDGAGAPELYRWQLDALTSWVRCGRRGIVEAVTGSGKTDVAIAAIVDASRRGRFVLVLVPSRVLMEQWYGRLTAALPDARIGRLGDSGRDHPGSCDVLVATRHSAASHRPEPPDEGGGLLVADECHGLGGGVLRRALLTSYVERLGLTATLERSDDAVADLLVPFFGGICHRYGFEEAIADGVCAAPRVAFVGVHLSDDERREYVATEQRLVDARHHLRGITGMPVTPFGDFIAAVAHLAEADSGADGRAAREYLDVFSARRQIVSQSSAKYELLGELAPAIREADGALLFTETVRGANHAINRLDPLVDIELITGSTARRERKEILGDLRGRRLDAIAAPRVLDEGIDVPDADLGVVISASRTRRQMIQRMGRILRRKRPGGRARFVIMFARDTLEDPAHRIDRDGFVEEIERIAEHSGVFDGRRFDEIDAFLSPPGPERVPEPERLDRYEAALAAARAGAAPGDEGEAPSDDEVVRALAAEVGGDAADAYLSFARAATDEEGLRAAAWRVRGRPPEPAAGAGDPPYLELPLVELPEVARPKPKPKRLSTGASPLAIRSVADGFRLTCTGCGQSSRPVRFRWQVHEETVACRCD</sequence>
<gene>
    <name evidence="7" type="ORF">PO878_04940</name>
</gene>
<dbReference type="SMART" id="SM00487">
    <property type="entry name" value="DEXDc"/>
    <property type="match status" value="1"/>
</dbReference>
<evidence type="ECO:0000256" key="2">
    <source>
        <dbReference type="ARBA" id="ARBA00022801"/>
    </source>
</evidence>
<evidence type="ECO:0000313" key="7">
    <source>
        <dbReference type="EMBL" id="WCO68069.1"/>
    </source>
</evidence>
<dbReference type="Proteomes" id="UP001216390">
    <property type="component" value="Chromosome"/>
</dbReference>
<dbReference type="GO" id="GO:0004386">
    <property type="term" value="F:helicase activity"/>
    <property type="evidence" value="ECO:0007669"/>
    <property type="project" value="UniProtKB-KW"/>
</dbReference>
<evidence type="ECO:0000256" key="3">
    <source>
        <dbReference type="ARBA" id="ARBA00022806"/>
    </source>
</evidence>
<evidence type="ECO:0000256" key="4">
    <source>
        <dbReference type="ARBA" id="ARBA00022840"/>
    </source>
</evidence>
<name>A0AAE9YBQ3_9ACTN</name>
<dbReference type="InterPro" id="IPR001650">
    <property type="entry name" value="Helicase_C-like"/>
</dbReference>
<evidence type="ECO:0000256" key="1">
    <source>
        <dbReference type="ARBA" id="ARBA00022741"/>
    </source>
</evidence>
<dbReference type="GO" id="GO:0003677">
    <property type="term" value="F:DNA binding"/>
    <property type="evidence" value="ECO:0007669"/>
    <property type="project" value="InterPro"/>
</dbReference>
<evidence type="ECO:0000259" key="5">
    <source>
        <dbReference type="PROSITE" id="PS51192"/>
    </source>
</evidence>
<keyword evidence="1" id="KW-0547">Nucleotide-binding</keyword>
<keyword evidence="8" id="KW-1185">Reference proteome</keyword>
<dbReference type="SUPFAM" id="SSF52540">
    <property type="entry name" value="P-loop containing nucleoside triphosphate hydrolases"/>
    <property type="match status" value="1"/>
</dbReference>
<feature type="domain" description="Helicase ATP-binding" evidence="5">
    <location>
        <begin position="18"/>
        <end position="169"/>
    </location>
</feature>
<reference evidence="7" key="1">
    <citation type="submission" date="2023-01" db="EMBL/GenBank/DDBJ databases">
        <title>The diversity of Class Acidimicrobiia in South China Sea sediment environments and the proposal of Iamia marina sp. nov., a novel species of the genus Iamia.</title>
        <authorList>
            <person name="He Y."/>
            <person name="Tian X."/>
        </authorList>
    </citation>
    <scope>NUCLEOTIDE SEQUENCE</scope>
    <source>
        <strain evidence="7">DSM 19957</strain>
    </source>
</reference>
<dbReference type="Pfam" id="PF04851">
    <property type="entry name" value="ResIII"/>
    <property type="match status" value="1"/>
</dbReference>
<dbReference type="CDD" id="cd17926">
    <property type="entry name" value="DEXHc_RE"/>
    <property type="match status" value="1"/>
</dbReference>
<evidence type="ECO:0000259" key="6">
    <source>
        <dbReference type="PROSITE" id="PS51194"/>
    </source>
</evidence>
<feature type="domain" description="Helicase C-terminal" evidence="6">
    <location>
        <begin position="274"/>
        <end position="416"/>
    </location>
</feature>
<dbReference type="InterPro" id="IPR006935">
    <property type="entry name" value="Helicase/UvrB_N"/>
</dbReference>
<organism evidence="7 8">
    <name type="scientific">Iamia majanohamensis</name>
    <dbReference type="NCBI Taxonomy" id="467976"/>
    <lineage>
        <taxon>Bacteria</taxon>
        <taxon>Bacillati</taxon>
        <taxon>Actinomycetota</taxon>
        <taxon>Acidimicrobiia</taxon>
        <taxon>Acidimicrobiales</taxon>
        <taxon>Iamiaceae</taxon>
        <taxon>Iamia</taxon>
    </lineage>
</organism>
<dbReference type="PANTHER" id="PTHR11274:SF0">
    <property type="entry name" value="GENERAL TRANSCRIPTION AND DNA REPAIR FACTOR IIH HELICASE SUBUNIT XPB"/>
    <property type="match status" value="1"/>
</dbReference>
<dbReference type="EMBL" id="CP116942">
    <property type="protein sequence ID" value="WCO68069.1"/>
    <property type="molecule type" value="Genomic_DNA"/>
</dbReference>
<dbReference type="GO" id="GO:0016787">
    <property type="term" value="F:hydrolase activity"/>
    <property type="evidence" value="ECO:0007669"/>
    <property type="project" value="UniProtKB-KW"/>
</dbReference>
<dbReference type="SMART" id="SM00490">
    <property type="entry name" value="HELICc"/>
    <property type="match status" value="1"/>
</dbReference>
<dbReference type="AlphaFoldDB" id="A0AAE9YBQ3"/>
<dbReference type="InterPro" id="IPR014001">
    <property type="entry name" value="Helicase_ATP-bd"/>
</dbReference>
<keyword evidence="3 7" id="KW-0347">Helicase</keyword>
<dbReference type="InterPro" id="IPR027417">
    <property type="entry name" value="P-loop_NTPase"/>
</dbReference>
<proteinExistence type="predicted"/>
<dbReference type="GO" id="GO:0005524">
    <property type="term" value="F:ATP binding"/>
    <property type="evidence" value="ECO:0007669"/>
    <property type="project" value="UniProtKB-KW"/>
</dbReference>
<dbReference type="Gene3D" id="3.40.50.300">
    <property type="entry name" value="P-loop containing nucleotide triphosphate hydrolases"/>
    <property type="match status" value="2"/>
</dbReference>
<protein>
    <submittedName>
        <fullName evidence="7">DEAD/DEAH box helicase</fullName>
    </submittedName>
</protein>
<keyword evidence="2" id="KW-0378">Hydrolase</keyword>
<dbReference type="PANTHER" id="PTHR11274">
    <property type="entry name" value="RAD25/XP-B DNA REPAIR HELICASE"/>
    <property type="match status" value="1"/>
</dbReference>
<accession>A0AAE9YBQ3</accession>
<dbReference type="InterPro" id="IPR050615">
    <property type="entry name" value="ATP-dep_DNA_Helicase"/>
</dbReference>
<dbReference type="KEGG" id="ima:PO878_04940"/>
<dbReference type="PROSITE" id="PS51194">
    <property type="entry name" value="HELICASE_CTER"/>
    <property type="match status" value="1"/>
</dbReference>